<dbReference type="HOGENOM" id="CLU_1596623_0_0_1"/>
<dbReference type="Proteomes" id="UP000009022">
    <property type="component" value="Unassembled WGS sequence"/>
</dbReference>
<dbReference type="CTD" id="6758242"/>
<proteinExistence type="predicted"/>
<organism evidence="2 3">
    <name type="scientific">Trichoplax adhaerens</name>
    <name type="common">Trichoplax reptans</name>
    <dbReference type="NCBI Taxonomy" id="10228"/>
    <lineage>
        <taxon>Eukaryota</taxon>
        <taxon>Metazoa</taxon>
        <taxon>Placozoa</taxon>
        <taxon>Uniplacotomia</taxon>
        <taxon>Trichoplacea</taxon>
        <taxon>Trichoplacidae</taxon>
        <taxon>Trichoplax</taxon>
    </lineage>
</organism>
<dbReference type="EMBL" id="DS985259">
    <property type="protein sequence ID" value="EDV20544.1"/>
    <property type="molecule type" value="Genomic_DNA"/>
</dbReference>
<evidence type="ECO:0000313" key="2">
    <source>
        <dbReference type="EMBL" id="EDV20544.1"/>
    </source>
</evidence>
<dbReference type="InParanoid" id="B3S9W0"/>
<dbReference type="KEGG" id="tad:TRIADDRAFT_61044"/>
<keyword evidence="3" id="KW-1185">Reference proteome</keyword>
<dbReference type="GeneID" id="6758242"/>
<dbReference type="PhylomeDB" id="B3S9W0"/>
<feature type="region of interest" description="Disordered" evidence="1">
    <location>
        <begin position="29"/>
        <end position="52"/>
    </location>
</feature>
<gene>
    <name evidence="2" type="ORF">TRIADDRAFT_61044</name>
</gene>
<name>B3S9W0_TRIAD</name>
<dbReference type="AlphaFoldDB" id="B3S9W0"/>
<evidence type="ECO:0000256" key="1">
    <source>
        <dbReference type="SAM" id="MobiDB-lite"/>
    </source>
</evidence>
<sequence length="167" mass="19125">MPSQFLVFYRLLRNILTIFYQLGTEKSSVKTMDTGRGDSFTSRRKTGPPEPDSVNVYEDTDVNKVAYEEVMAGSTLLRLAYELHEVFYDQTKTQHSKSLDVKYHVFGLARNQVGPWIMRANQDCPSNASNVIDLAVHSTSDKYESNNCFILNVIHQKRYLAQIYAKS</sequence>
<protein>
    <submittedName>
        <fullName evidence="2">Uncharacterized protein</fullName>
    </submittedName>
</protein>
<evidence type="ECO:0000313" key="3">
    <source>
        <dbReference type="Proteomes" id="UP000009022"/>
    </source>
</evidence>
<dbReference type="RefSeq" id="XP_002116970.1">
    <property type="nucleotide sequence ID" value="XM_002116934.1"/>
</dbReference>
<accession>B3S9W0</accession>
<reference evidence="2 3" key="1">
    <citation type="journal article" date="2008" name="Nature">
        <title>The Trichoplax genome and the nature of placozoans.</title>
        <authorList>
            <person name="Srivastava M."/>
            <person name="Begovic E."/>
            <person name="Chapman J."/>
            <person name="Putnam N.H."/>
            <person name="Hellsten U."/>
            <person name="Kawashima T."/>
            <person name="Kuo A."/>
            <person name="Mitros T."/>
            <person name="Salamov A."/>
            <person name="Carpenter M.L."/>
            <person name="Signorovitch A.Y."/>
            <person name="Moreno M.A."/>
            <person name="Kamm K."/>
            <person name="Grimwood J."/>
            <person name="Schmutz J."/>
            <person name="Shapiro H."/>
            <person name="Grigoriev I.V."/>
            <person name="Buss L.W."/>
            <person name="Schierwater B."/>
            <person name="Dellaporta S.L."/>
            <person name="Rokhsar D.S."/>
        </authorList>
    </citation>
    <scope>NUCLEOTIDE SEQUENCE [LARGE SCALE GENOMIC DNA]</scope>
    <source>
        <strain evidence="2 3">Grell-BS-1999</strain>
    </source>
</reference>